<dbReference type="PANTHER" id="PTHR30126">
    <property type="entry name" value="HTH-TYPE TRANSCRIPTIONAL REGULATOR"/>
    <property type="match status" value="1"/>
</dbReference>
<dbReference type="eggNOG" id="COG0583">
    <property type="taxonomic scope" value="Bacteria"/>
</dbReference>
<evidence type="ECO:0000259" key="5">
    <source>
        <dbReference type="PROSITE" id="PS50931"/>
    </source>
</evidence>
<dbReference type="Pfam" id="PF03466">
    <property type="entry name" value="LysR_substrate"/>
    <property type="match status" value="1"/>
</dbReference>
<keyword evidence="4" id="KW-0804">Transcription</keyword>
<evidence type="ECO:0000256" key="3">
    <source>
        <dbReference type="ARBA" id="ARBA00023125"/>
    </source>
</evidence>
<dbReference type="GO" id="GO:0000976">
    <property type="term" value="F:transcription cis-regulatory region binding"/>
    <property type="evidence" value="ECO:0007669"/>
    <property type="project" value="TreeGrafter"/>
</dbReference>
<dbReference type="InterPro" id="IPR036390">
    <property type="entry name" value="WH_DNA-bd_sf"/>
</dbReference>
<organism evidence="6 7">
    <name type="scientific">Rhodospirillum centenum (strain ATCC 51521 / SW)</name>
    <dbReference type="NCBI Taxonomy" id="414684"/>
    <lineage>
        <taxon>Bacteria</taxon>
        <taxon>Pseudomonadati</taxon>
        <taxon>Pseudomonadota</taxon>
        <taxon>Alphaproteobacteria</taxon>
        <taxon>Rhodospirillales</taxon>
        <taxon>Rhodospirillaceae</taxon>
        <taxon>Rhodospirillum</taxon>
    </lineage>
</organism>
<reference evidence="6 7" key="1">
    <citation type="journal article" date="2010" name="BMC Genomics">
        <title>Metabolic flexibility revealed in the genome of the cyst-forming alpha-1 proteobacterium Rhodospirillum centenum.</title>
        <authorList>
            <person name="Lu Y.K."/>
            <person name="Marden J."/>
            <person name="Han M."/>
            <person name="Swingley W.D."/>
            <person name="Mastrian S.D."/>
            <person name="Chowdhury S.R."/>
            <person name="Hao J."/>
            <person name="Helmy T."/>
            <person name="Kim S."/>
            <person name="Kurdoglu A.A."/>
            <person name="Matthies H.J."/>
            <person name="Rollo D."/>
            <person name="Stothard P."/>
            <person name="Blankenship R.E."/>
            <person name="Bauer C.E."/>
            <person name="Touchman J.W."/>
        </authorList>
    </citation>
    <scope>NUCLEOTIDE SEQUENCE [LARGE SCALE GENOMIC DNA]</scope>
    <source>
        <strain evidence="7">ATCC 51521 / SW</strain>
    </source>
</reference>
<keyword evidence="2" id="KW-0805">Transcription regulation</keyword>
<dbReference type="EMBL" id="CP000613">
    <property type="protein sequence ID" value="ACI97465.1"/>
    <property type="molecule type" value="Genomic_DNA"/>
</dbReference>
<protein>
    <submittedName>
        <fullName evidence="6">Transcriptional regulator, LysR family protein</fullName>
    </submittedName>
</protein>
<proteinExistence type="inferred from homology"/>
<dbReference type="SUPFAM" id="SSF46785">
    <property type="entry name" value="Winged helix' DNA-binding domain"/>
    <property type="match status" value="1"/>
</dbReference>
<evidence type="ECO:0000256" key="1">
    <source>
        <dbReference type="ARBA" id="ARBA00009437"/>
    </source>
</evidence>
<dbReference type="STRING" id="414684.RC1_0014"/>
<sequence>MTLDQLRIFVAVAEREHVTRAAQALNLAQSAVSHAIAALEAQHQVRLFERRGRGIVLTEAGIVLLTEARTLLAQVGMIELALSDFSALKRGTLSLHASQTIASYWLPRHLAAFHAAHPQVRIRLEIGNSAAVVAAVQAGTAELGFVEGDGETGGLARRPVARDRLLVVVGPGHPWADGRRLAPADLAGSDWVLREPGSGTRAMFEDALIRAGVAPSALRIALELPSNEAVRGVVEAGLGATCLSASVAAAGLEAGLLRQAGVDLPDRRFHLLHHPGRPRSRAALAFAAQVEP</sequence>
<dbReference type="InterPro" id="IPR036388">
    <property type="entry name" value="WH-like_DNA-bd_sf"/>
</dbReference>
<dbReference type="HOGENOM" id="CLU_039613_6_1_5"/>
<evidence type="ECO:0000313" key="6">
    <source>
        <dbReference type="EMBL" id="ACI97465.1"/>
    </source>
</evidence>
<dbReference type="FunFam" id="1.10.10.10:FF:000001">
    <property type="entry name" value="LysR family transcriptional regulator"/>
    <property type="match status" value="1"/>
</dbReference>
<dbReference type="PRINTS" id="PR00039">
    <property type="entry name" value="HTHLYSR"/>
</dbReference>
<dbReference type="PANTHER" id="PTHR30126:SF39">
    <property type="entry name" value="HTH-TYPE TRANSCRIPTIONAL REGULATOR CYSL"/>
    <property type="match status" value="1"/>
</dbReference>
<evidence type="ECO:0000313" key="7">
    <source>
        <dbReference type="Proteomes" id="UP000001591"/>
    </source>
</evidence>
<evidence type="ECO:0000256" key="4">
    <source>
        <dbReference type="ARBA" id="ARBA00023163"/>
    </source>
</evidence>
<dbReference type="InterPro" id="IPR000847">
    <property type="entry name" value="LysR_HTH_N"/>
</dbReference>
<comment type="similarity">
    <text evidence="1">Belongs to the LysR transcriptional regulatory family.</text>
</comment>
<dbReference type="PROSITE" id="PS50931">
    <property type="entry name" value="HTH_LYSR"/>
    <property type="match status" value="1"/>
</dbReference>
<dbReference type="Pfam" id="PF00126">
    <property type="entry name" value="HTH_1"/>
    <property type="match status" value="1"/>
</dbReference>
<name>B6IPS9_RHOCS</name>
<keyword evidence="3" id="KW-0238">DNA-binding</keyword>
<dbReference type="CDD" id="cd08420">
    <property type="entry name" value="PBP2_CysL_like"/>
    <property type="match status" value="1"/>
</dbReference>
<dbReference type="Proteomes" id="UP000001591">
    <property type="component" value="Chromosome"/>
</dbReference>
<evidence type="ECO:0000256" key="2">
    <source>
        <dbReference type="ARBA" id="ARBA00023015"/>
    </source>
</evidence>
<dbReference type="InterPro" id="IPR005119">
    <property type="entry name" value="LysR_subst-bd"/>
</dbReference>
<gene>
    <name evidence="6" type="ordered locus">RC1_0014</name>
</gene>
<dbReference type="Gene3D" id="1.10.10.10">
    <property type="entry name" value="Winged helix-like DNA-binding domain superfamily/Winged helix DNA-binding domain"/>
    <property type="match status" value="1"/>
</dbReference>
<dbReference type="KEGG" id="rce:RC1_0014"/>
<dbReference type="OrthoDB" id="9808620at2"/>
<accession>B6IPS9</accession>
<dbReference type="SUPFAM" id="SSF53850">
    <property type="entry name" value="Periplasmic binding protein-like II"/>
    <property type="match status" value="1"/>
</dbReference>
<dbReference type="GO" id="GO:0003700">
    <property type="term" value="F:DNA-binding transcription factor activity"/>
    <property type="evidence" value="ECO:0007669"/>
    <property type="project" value="InterPro"/>
</dbReference>
<dbReference type="Gene3D" id="3.40.190.290">
    <property type="match status" value="1"/>
</dbReference>
<feature type="domain" description="HTH lysR-type" evidence="5">
    <location>
        <begin position="1"/>
        <end position="58"/>
    </location>
</feature>
<dbReference type="RefSeq" id="WP_012565256.1">
    <property type="nucleotide sequence ID" value="NC_011420.2"/>
</dbReference>
<dbReference type="AlphaFoldDB" id="B6IPS9"/>
<keyword evidence="7" id="KW-1185">Reference proteome</keyword>